<dbReference type="PROSITE" id="PS50297">
    <property type="entry name" value="ANK_REP_REGION"/>
    <property type="match status" value="2"/>
</dbReference>
<accession>A0ABR4CBI9</accession>
<dbReference type="SUPFAM" id="SSF48403">
    <property type="entry name" value="Ankyrin repeat"/>
    <property type="match status" value="1"/>
</dbReference>
<dbReference type="InterPro" id="IPR002110">
    <property type="entry name" value="Ankyrin_rpt"/>
</dbReference>
<dbReference type="PROSITE" id="PS50088">
    <property type="entry name" value="ANK_REPEAT"/>
    <property type="match status" value="3"/>
</dbReference>
<gene>
    <name evidence="4" type="ORF">VTL71DRAFT_1719</name>
</gene>
<keyword evidence="5" id="KW-1185">Reference proteome</keyword>
<evidence type="ECO:0000313" key="5">
    <source>
        <dbReference type="Proteomes" id="UP001595075"/>
    </source>
</evidence>
<evidence type="ECO:0000256" key="3">
    <source>
        <dbReference type="PROSITE-ProRule" id="PRU00023"/>
    </source>
</evidence>
<dbReference type="InterPro" id="IPR036770">
    <property type="entry name" value="Ankyrin_rpt-contain_sf"/>
</dbReference>
<protein>
    <recommendedName>
        <fullName evidence="6">Ankyrin repeat protein</fullName>
    </recommendedName>
</protein>
<dbReference type="Proteomes" id="UP001595075">
    <property type="component" value="Unassembled WGS sequence"/>
</dbReference>
<feature type="repeat" description="ANK" evidence="3">
    <location>
        <begin position="291"/>
        <end position="323"/>
    </location>
</feature>
<dbReference type="PANTHER" id="PTHR24173:SF74">
    <property type="entry name" value="ANKYRIN REPEAT DOMAIN-CONTAINING PROTEIN 16"/>
    <property type="match status" value="1"/>
</dbReference>
<dbReference type="PANTHER" id="PTHR24173">
    <property type="entry name" value="ANKYRIN REPEAT CONTAINING"/>
    <property type="match status" value="1"/>
</dbReference>
<keyword evidence="1" id="KW-0677">Repeat</keyword>
<sequence>MHFRAANIPANHICTQLGVDLCNTRDNKFQSWQLLTSKESLPGGPHGSSSLFTASTLGLIGIVEYLTVKTCIDVNEKDKFGYTILWRALSMGHYEIVKLLSRSSKRNIDEGGRLFYEWLNESPTFHRSKIRDYGGDKNDLQNQELILELIKVPSFKISASTERGFWFLAHAAKKGHYDIARAVFALPDTDTDHIDMGSRNDSSAQSIISMCRSQNIHMANEPRWYVAMRERYLHFEEYRNELRINPYKYYQLFQRCGYGKTPLFRLAEECHAAGVKWILRDGAKVDARDSIGRTPLVRVAWFGYMDIARILLDAGAIVDARDNWKRTPLYLAAQSGHTAMVQLLLDEGADITMRDHQGSSVLENAARNGRHALVQRFTPS</sequence>
<evidence type="ECO:0008006" key="6">
    <source>
        <dbReference type="Google" id="ProtNLM"/>
    </source>
</evidence>
<organism evidence="4 5">
    <name type="scientific">Oculimacula yallundae</name>
    <dbReference type="NCBI Taxonomy" id="86028"/>
    <lineage>
        <taxon>Eukaryota</taxon>
        <taxon>Fungi</taxon>
        <taxon>Dikarya</taxon>
        <taxon>Ascomycota</taxon>
        <taxon>Pezizomycotina</taxon>
        <taxon>Leotiomycetes</taxon>
        <taxon>Helotiales</taxon>
        <taxon>Ploettnerulaceae</taxon>
        <taxon>Oculimacula</taxon>
    </lineage>
</organism>
<proteinExistence type="predicted"/>
<feature type="repeat" description="ANK" evidence="3">
    <location>
        <begin position="258"/>
        <end position="290"/>
    </location>
</feature>
<dbReference type="Pfam" id="PF12796">
    <property type="entry name" value="Ank_2"/>
    <property type="match status" value="1"/>
</dbReference>
<keyword evidence="2 3" id="KW-0040">ANK repeat</keyword>
<name>A0ABR4CBI9_9HELO</name>
<feature type="repeat" description="ANK" evidence="3">
    <location>
        <begin position="324"/>
        <end position="356"/>
    </location>
</feature>
<reference evidence="4 5" key="1">
    <citation type="journal article" date="2024" name="Commun. Biol.">
        <title>Comparative genomic analysis of thermophilic fungi reveals convergent evolutionary adaptations and gene losses.</title>
        <authorList>
            <person name="Steindorff A.S."/>
            <person name="Aguilar-Pontes M.V."/>
            <person name="Robinson A.J."/>
            <person name="Andreopoulos B."/>
            <person name="LaButti K."/>
            <person name="Kuo A."/>
            <person name="Mondo S."/>
            <person name="Riley R."/>
            <person name="Otillar R."/>
            <person name="Haridas S."/>
            <person name="Lipzen A."/>
            <person name="Grimwood J."/>
            <person name="Schmutz J."/>
            <person name="Clum A."/>
            <person name="Reid I.D."/>
            <person name="Moisan M.C."/>
            <person name="Butler G."/>
            <person name="Nguyen T.T.M."/>
            <person name="Dewar K."/>
            <person name="Conant G."/>
            <person name="Drula E."/>
            <person name="Henrissat B."/>
            <person name="Hansel C."/>
            <person name="Singer S."/>
            <person name="Hutchinson M.I."/>
            <person name="de Vries R.P."/>
            <person name="Natvig D.O."/>
            <person name="Powell A.J."/>
            <person name="Tsang A."/>
            <person name="Grigoriev I.V."/>
        </authorList>
    </citation>
    <scope>NUCLEOTIDE SEQUENCE [LARGE SCALE GENOMIC DNA]</scope>
    <source>
        <strain evidence="4 5">CBS 494.80</strain>
    </source>
</reference>
<comment type="caution">
    <text evidence="4">The sequence shown here is derived from an EMBL/GenBank/DDBJ whole genome shotgun (WGS) entry which is preliminary data.</text>
</comment>
<evidence type="ECO:0000313" key="4">
    <source>
        <dbReference type="EMBL" id="KAL2067295.1"/>
    </source>
</evidence>
<dbReference type="SMART" id="SM00248">
    <property type="entry name" value="ANK"/>
    <property type="match status" value="6"/>
</dbReference>
<evidence type="ECO:0000256" key="2">
    <source>
        <dbReference type="ARBA" id="ARBA00023043"/>
    </source>
</evidence>
<evidence type="ECO:0000256" key="1">
    <source>
        <dbReference type="ARBA" id="ARBA00022737"/>
    </source>
</evidence>
<dbReference type="EMBL" id="JAZHXI010000010">
    <property type="protein sequence ID" value="KAL2067295.1"/>
    <property type="molecule type" value="Genomic_DNA"/>
</dbReference>
<dbReference type="Gene3D" id="1.25.40.20">
    <property type="entry name" value="Ankyrin repeat-containing domain"/>
    <property type="match status" value="2"/>
</dbReference>